<feature type="compositionally biased region" description="Basic residues" evidence="4">
    <location>
        <begin position="53"/>
        <end position="63"/>
    </location>
</feature>
<dbReference type="SMART" id="SM00544">
    <property type="entry name" value="MA3"/>
    <property type="match status" value="1"/>
</dbReference>
<protein>
    <recommendedName>
        <fullName evidence="5">MI domain-containing protein</fullName>
    </recommendedName>
</protein>
<evidence type="ECO:0000313" key="6">
    <source>
        <dbReference type="EMBL" id="KAF2203052.1"/>
    </source>
</evidence>
<dbReference type="Gene3D" id="1.25.40.180">
    <property type="match status" value="1"/>
</dbReference>
<keyword evidence="3" id="KW-0539">Nucleus</keyword>
<dbReference type="AlphaFoldDB" id="A0A9P4JTL9"/>
<evidence type="ECO:0000256" key="1">
    <source>
        <dbReference type="ARBA" id="ARBA00004604"/>
    </source>
</evidence>
<comment type="similarity">
    <text evidence="2">Belongs to the CWC22 family.</text>
</comment>
<keyword evidence="7" id="KW-1185">Reference proteome</keyword>
<evidence type="ECO:0000256" key="4">
    <source>
        <dbReference type="SAM" id="MobiDB-lite"/>
    </source>
</evidence>
<organism evidence="6 7">
    <name type="scientific">Delitschia confertaspora ATCC 74209</name>
    <dbReference type="NCBI Taxonomy" id="1513339"/>
    <lineage>
        <taxon>Eukaryota</taxon>
        <taxon>Fungi</taxon>
        <taxon>Dikarya</taxon>
        <taxon>Ascomycota</taxon>
        <taxon>Pezizomycotina</taxon>
        <taxon>Dothideomycetes</taxon>
        <taxon>Pleosporomycetidae</taxon>
        <taxon>Pleosporales</taxon>
        <taxon>Delitschiaceae</taxon>
        <taxon>Delitschia</taxon>
    </lineage>
</organism>
<evidence type="ECO:0000313" key="7">
    <source>
        <dbReference type="Proteomes" id="UP000799536"/>
    </source>
</evidence>
<gene>
    <name evidence="6" type="ORF">GQ43DRAFT_454699</name>
</gene>
<dbReference type="InterPro" id="IPR003891">
    <property type="entry name" value="Initiation_fac_eIF4g_MI"/>
</dbReference>
<name>A0A9P4JTL9_9PLEO</name>
<dbReference type="Pfam" id="PF02847">
    <property type="entry name" value="MA3"/>
    <property type="match status" value="1"/>
</dbReference>
<dbReference type="GO" id="GO:0003723">
    <property type="term" value="F:RNA binding"/>
    <property type="evidence" value="ECO:0007669"/>
    <property type="project" value="InterPro"/>
</dbReference>
<dbReference type="SUPFAM" id="SSF48371">
    <property type="entry name" value="ARM repeat"/>
    <property type="match status" value="1"/>
</dbReference>
<reference evidence="6" key="1">
    <citation type="journal article" date="2020" name="Stud. Mycol.">
        <title>101 Dothideomycetes genomes: a test case for predicting lifestyles and emergence of pathogens.</title>
        <authorList>
            <person name="Haridas S."/>
            <person name="Albert R."/>
            <person name="Binder M."/>
            <person name="Bloem J."/>
            <person name="Labutti K."/>
            <person name="Salamov A."/>
            <person name="Andreopoulos B."/>
            <person name="Baker S."/>
            <person name="Barry K."/>
            <person name="Bills G."/>
            <person name="Bluhm B."/>
            <person name="Cannon C."/>
            <person name="Castanera R."/>
            <person name="Culley D."/>
            <person name="Daum C."/>
            <person name="Ezra D."/>
            <person name="Gonzalez J."/>
            <person name="Henrissat B."/>
            <person name="Kuo A."/>
            <person name="Liang C."/>
            <person name="Lipzen A."/>
            <person name="Lutzoni F."/>
            <person name="Magnuson J."/>
            <person name="Mondo S."/>
            <person name="Nolan M."/>
            <person name="Ohm R."/>
            <person name="Pangilinan J."/>
            <person name="Park H.-J."/>
            <person name="Ramirez L."/>
            <person name="Alfaro M."/>
            <person name="Sun H."/>
            <person name="Tritt A."/>
            <person name="Yoshinaga Y."/>
            <person name="Zwiers L.-H."/>
            <person name="Turgeon B."/>
            <person name="Goodwin S."/>
            <person name="Spatafora J."/>
            <person name="Crous P."/>
            <person name="Grigoriev I."/>
        </authorList>
    </citation>
    <scope>NUCLEOTIDE SEQUENCE</scope>
    <source>
        <strain evidence="6">ATCC 74209</strain>
    </source>
</reference>
<dbReference type="PANTHER" id="PTHR18034">
    <property type="entry name" value="CELL CYCLE CONTROL PROTEIN CWF22-RELATED"/>
    <property type="match status" value="1"/>
</dbReference>
<feature type="compositionally biased region" description="Acidic residues" evidence="4">
    <location>
        <begin position="68"/>
        <end position="86"/>
    </location>
</feature>
<comment type="subcellular location">
    <subcellularLocation>
        <location evidence="1">Nucleus</location>
        <location evidence="1">Nucleolus</location>
    </subcellularLocation>
</comment>
<feature type="region of interest" description="Disordered" evidence="4">
    <location>
        <begin position="1"/>
        <end position="315"/>
    </location>
</feature>
<dbReference type="SMART" id="SM00543">
    <property type="entry name" value="MIF4G"/>
    <property type="match status" value="1"/>
</dbReference>
<sequence length="862" mass="97022">MRQQNFKGPKLPKELRDQFGGDPSNRSKGRGGHRQGPLNRKDRRKAEREEKKTQKKWKTKPRHAQIAADEESDDEEDPFDISDDEPWPPKSAATTKDSPEKPLKSILKKDTKPEPPKRKRDAESPPPPRISRAVKEKLEEEDKEIKALEKKLGIKGNKSKSTADDDGLDGLLDGLGDSGSEDDGFGDSSGKRKRPEDEEWLASKRRKALGVQDEPSSDGELGSEDDLGLDDDMDMDMDGKDSDSLEEESEEELDEGNMDDELEDDSDFDGLDDSDDEPTQPRVRENPYAPPVAPTTTPNIAKYIPPSMRGPPSSDAEALSRLKRKVQGLLNRLSEANMLTILKDIEKIYQENPRGYVHTTLIDLLIGLLADPTTLMDTFLILHAGFITAVYKVIGTDFGAQMVERIVSEFDKHYQENKNGTGKQATNLMSLVAELYILQVIGSNLVFDYVKLFLNELSEINTELLLRIVKISGQQLRQDDPSSLKDIVLLLQKAVSTTGEKKLSVRTKFMIETINNLKNNRVKTGIDASSIVTEHTTRIKKTLGSLNTRNLKGTEPIRIGLADIRDTEKKGKWWLVGASWRNDKADNVSNQEETKTMKNRKEPMDDDETILSSQAAVDLHQLARENGMNTDIRRAIFITIMSAADFKDAHVRLMKLNLKRSQEVEIPRVIVHCAGSEQVYNPYYTLLARKVCGEHKLRKAFQFALWDIFKTLGEKDEEDNAYHGQEEDAEAVSLRKLVNLGKLYGTLMANHGLPISTLKTLNFAYLQPKTKTLVEVILVTAILQSQKSAKDREHRDEKALLSIFVKVDVAPNMIPGLQYFVRKVLKKTDITADKKEKETVNWACKLIPDTLAKVATLKLTEE</sequence>
<feature type="compositionally biased region" description="Basic and acidic residues" evidence="4">
    <location>
        <begin position="97"/>
        <end position="123"/>
    </location>
</feature>
<evidence type="ECO:0000256" key="2">
    <source>
        <dbReference type="ARBA" id="ARBA00006856"/>
    </source>
</evidence>
<dbReference type="OrthoDB" id="361797at2759"/>
<dbReference type="GO" id="GO:0005730">
    <property type="term" value="C:nucleolus"/>
    <property type="evidence" value="ECO:0007669"/>
    <property type="project" value="UniProtKB-SubCell"/>
</dbReference>
<feature type="compositionally biased region" description="Basic and acidic residues" evidence="4">
    <location>
        <begin position="133"/>
        <end position="152"/>
    </location>
</feature>
<dbReference type="PROSITE" id="PS51366">
    <property type="entry name" value="MI"/>
    <property type="match status" value="1"/>
</dbReference>
<dbReference type="FunFam" id="1.25.40.180:FF:000050">
    <property type="entry name" value="Nuclear protein (Sgd1), putative"/>
    <property type="match status" value="1"/>
</dbReference>
<dbReference type="PANTHER" id="PTHR18034:SF4">
    <property type="entry name" value="NUCLEOLAR MIF4G DOMAIN-CONTAINING PROTEIN 1"/>
    <property type="match status" value="1"/>
</dbReference>
<dbReference type="GO" id="GO:0042274">
    <property type="term" value="P:ribosomal small subunit biogenesis"/>
    <property type="evidence" value="ECO:0007669"/>
    <property type="project" value="TreeGrafter"/>
</dbReference>
<dbReference type="Pfam" id="PF02854">
    <property type="entry name" value="MIF4G"/>
    <property type="match status" value="1"/>
</dbReference>
<feature type="compositionally biased region" description="Acidic residues" evidence="4">
    <location>
        <begin position="244"/>
        <end position="278"/>
    </location>
</feature>
<dbReference type="EMBL" id="ML993915">
    <property type="protein sequence ID" value="KAF2203052.1"/>
    <property type="molecule type" value="Genomic_DNA"/>
</dbReference>
<dbReference type="Proteomes" id="UP000799536">
    <property type="component" value="Unassembled WGS sequence"/>
</dbReference>
<feature type="compositionally biased region" description="Acidic residues" evidence="4">
    <location>
        <begin position="215"/>
        <end position="236"/>
    </location>
</feature>
<proteinExistence type="inferred from homology"/>
<dbReference type="InterPro" id="IPR050781">
    <property type="entry name" value="CWC22_splicing_factor"/>
</dbReference>
<evidence type="ECO:0000259" key="5">
    <source>
        <dbReference type="PROSITE" id="PS51366"/>
    </source>
</evidence>
<dbReference type="InterPro" id="IPR003890">
    <property type="entry name" value="MIF4G-like_typ-3"/>
</dbReference>
<evidence type="ECO:0000256" key="3">
    <source>
        <dbReference type="ARBA" id="ARBA00023242"/>
    </source>
</evidence>
<accession>A0A9P4JTL9</accession>
<comment type="caution">
    <text evidence="6">The sequence shown here is derived from an EMBL/GenBank/DDBJ whole genome shotgun (WGS) entry which is preliminary data.</text>
</comment>
<dbReference type="InterPro" id="IPR016024">
    <property type="entry name" value="ARM-type_fold"/>
</dbReference>
<feature type="domain" description="MI" evidence="5">
    <location>
        <begin position="631"/>
        <end position="763"/>
    </location>
</feature>